<feature type="compositionally biased region" description="Polar residues" evidence="2">
    <location>
        <begin position="689"/>
        <end position="712"/>
    </location>
</feature>
<dbReference type="EMBL" id="MKGL01000158">
    <property type="protein sequence ID" value="RNF04607.1"/>
    <property type="molecule type" value="Genomic_DNA"/>
</dbReference>
<gene>
    <name evidence="3" type="ORF">TraAM80_05009</name>
</gene>
<dbReference type="Proteomes" id="UP000283634">
    <property type="component" value="Unassembled WGS sequence"/>
</dbReference>
<feature type="region of interest" description="Disordered" evidence="2">
    <location>
        <begin position="675"/>
        <end position="714"/>
    </location>
</feature>
<sequence length="809" mass="90832">MTMEEASTLIAWGRQVLTNRRLQKQRERLQHELGHLSDAAPLVNPGGARHSPVPEVPDARGSSAVAASFMMDNLTPDEHRERQPLECRGDREGVSPNRLHPYSKASLSSQGAMEVMQLERRIEVAKQSLQELRGLESHNAETFRRRMQDLRSMLQQVELCRDLRHAPATDFLGEKLLGQPTFDSATAAAATPHQQRGQPKLDYKEQLEELWLLQKATLKSLHDEKVVGVAVASLTACAGDVQNWDGRLWRLLREAAYNWKLRLMPSLHHFLGVVQQLPMLQQPEEHTKINPTGSRPECSENVIALNVPIGSVTDLVKPPAAEDYPALEWLDNLPLQEAIDVVVDVLARAGADTEASLASLIYLSDQKDVQLANLLGEAEEQLQRQGDALEEAHTLIGRLQEAKASLEEDGVDLHDAVELLQEKVVALRSKHEERQRQDAERREELQRHQTRIHELEQSLGRQTSLRNEVVRRTDETKRSMEDTARETTLLHDELQRATERQNSVEEEVLRLRRLLRLAKLEEEEATRQGERQSDELHVAQLASQASREAFMRRKQRQEEDQKTLMSIRCSTHEVLSRIQTEEEACADYTKEIDTQKAVAAAVLEELVAIQAETREANKELAAVQRSLRVTNEKLKAAQMALLYQSEVSSAVTGDAVASTTPPSQRNLVEVLLPKNGGAKKKKSPAALHLNTSHSSEFESSGHTTRPPLSQQEQKTKIMPMTAPLMLVPQLYSSTEEMALAPRGIPRQEGELRMEQSHLLVSEPQRKRGGFVPSEVSKVGSPVLLSPGENGERRAPLVVSLPPRHDRLPQ</sequence>
<proteinExistence type="predicted"/>
<keyword evidence="1" id="KW-0175">Coiled coil</keyword>
<organism evidence="3 4">
    <name type="scientific">Trypanosoma rangeli</name>
    <dbReference type="NCBI Taxonomy" id="5698"/>
    <lineage>
        <taxon>Eukaryota</taxon>
        <taxon>Discoba</taxon>
        <taxon>Euglenozoa</taxon>
        <taxon>Kinetoplastea</taxon>
        <taxon>Metakinetoplastina</taxon>
        <taxon>Trypanosomatida</taxon>
        <taxon>Trypanosomatidae</taxon>
        <taxon>Trypanosoma</taxon>
        <taxon>Herpetosoma</taxon>
    </lineage>
</organism>
<dbReference type="RefSeq" id="XP_029238197.1">
    <property type="nucleotide sequence ID" value="XM_029381906.1"/>
</dbReference>
<dbReference type="OrthoDB" id="247748at2759"/>
<dbReference type="OMA" id="ACKECAN"/>
<comment type="caution">
    <text evidence="3">The sequence shown here is derived from an EMBL/GenBank/DDBJ whole genome shotgun (WGS) entry which is preliminary data.</text>
</comment>
<accession>A0A3S5IR58</accession>
<feature type="coiled-coil region" evidence="1">
    <location>
        <begin position="599"/>
        <end position="626"/>
    </location>
</feature>
<dbReference type="GeneID" id="40328942"/>
<dbReference type="AlphaFoldDB" id="A0A3S5IR58"/>
<evidence type="ECO:0000313" key="3">
    <source>
        <dbReference type="EMBL" id="RNF04607.1"/>
    </source>
</evidence>
<reference evidence="3 4" key="1">
    <citation type="journal article" date="2018" name="BMC Genomics">
        <title>Genomic comparison of Trypanosoma conorhini and Trypanosoma rangeli to Trypanosoma cruzi strains of high and low virulence.</title>
        <authorList>
            <person name="Bradwell K.R."/>
            <person name="Koparde V.N."/>
            <person name="Matveyev A.V."/>
            <person name="Serrano M.G."/>
            <person name="Alves J.M."/>
            <person name="Parikh H."/>
            <person name="Huang B."/>
            <person name="Lee V."/>
            <person name="Espinosa-Alvarez O."/>
            <person name="Ortiz P.A."/>
            <person name="Costa-Martins A.G."/>
            <person name="Teixeira M.M."/>
            <person name="Buck G.A."/>
        </authorList>
    </citation>
    <scope>NUCLEOTIDE SEQUENCE [LARGE SCALE GENOMIC DNA]</scope>
    <source>
        <strain evidence="3 4">AM80</strain>
    </source>
</reference>
<evidence type="ECO:0000256" key="2">
    <source>
        <dbReference type="SAM" id="MobiDB-lite"/>
    </source>
</evidence>
<protein>
    <submittedName>
        <fullName evidence="3">Uncharacterized protein</fullName>
    </submittedName>
</protein>
<feature type="coiled-coil region" evidence="1">
    <location>
        <begin position="389"/>
        <end position="437"/>
    </location>
</feature>
<evidence type="ECO:0000256" key="1">
    <source>
        <dbReference type="SAM" id="Coils"/>
    </source>
</evidence>
<feature type="region of interest" description="Disordered" evidence="2">
    <location>
        <begin position="88"/>
        <end position="110"/>
    </location>
</feature>
<feature type="region of interest" description="Disordered" evidence="2">
    <location>
        <begin position="759"/>
        <end position="809"/>
    </location>
</feature>
<name>A0A3S5IR58_TRYRA</name>
<keyword evidence="4" id="KW-1185">Reference proteome</keyword>
<feature type="region of interest" description="Disordered" evidence="2">
    <location>
        <begin position="38"/>
        <end position="59"/>
    </location>
</feature>
<evidence type="ECO:0000313" key="4">
    <source>
        <dbReference type="Proteomes" id="UP000283634"/>
    </source>
</evidence>